<protein>
    <submittedName>
        <fullName evidence="2">Uncharacterized protein</fullName>
    </submittedName>
</protein>
<feature type="compositionally biased region" description="Polar residues" evidence="1">
    <location>
        <begin position="21"/>
        <end position="34"/>
    </location>
</feature>
<feature type="region of interest" description="Disordered" evidence="1">
    <location>
        <begin position="14"/>
        <end position="34"/>
    </location>
</feature>
<evidence type="ECO:0000256" key="1">
    <source>
        <dbReference type="SAM" id="MobiDB-lite"/>
    </source>
</evidence>
<dbReference type="Proteomes" id="UP001604277">
    <property type="component" value="Unassembled WGS sequence"/>
</dbReference>
<keyword evidence="3" id="KW-1185">Reference proteome</keyword>
<comment type="caution">
    <text evidence="2">The sequence shown here is derived from an EMBL/GenBank/DDBJ whole genome shotgun (WGS) entry which is preliminary data.</text>
</comment>
<reference evidence="3" key="1">
    <citation type="submission" date="2024-07" db="EMBL/GenBank/DDBJ databases">
        <title>Two chromosome-level genome assemblies of Korean endemic species Abeliophyllum distichum and Forsythia ovata (Oleaceae).</title>
        <authorList>
            <person name="Jang H."/>
        </authorList>
    </citation>
    <scope>NUCLEOTIDE SEQUENCE [LARGE SCALE GENOMIC DNA]</scope>
</reference>
<gene>
    <name evidence="2" type="ORF">Fot_10681</name>
</gene>
<evidence type="ECO:0000313" key="3">
    <source>
        <dbReference type="Proteomes" id="UP001604277"/>
    </source>
</evidence>
<sequence>MSVAILKHKIDRHRPDFASFHPTSSSPKNNRQQPTFSILSSTIGIHNGTKLKKNPLEKTRPRADHRICVPRPRRSHQTCAMIQRDLHVIAQIRLDLSPQRRSSEIYAADNPIFFLLHWLQLLHRKWAVEWK</sequence>
<organism evidence="2 3">
    <name type="scientific">Forsythia ovata</name>
    <dbReference type="NCBI Taxonomy" id="205694"/>
    <lineage>
        <taxon>Eukaryota</taxon>
        <taxon>Viridiplantae</taxon>
        <taxon>Streptophyta</taxon>
        <taxon>Embryophyta</taxon>
        <taxon>Tracheophyta</taxon>
        <taxon>Spermatophyta</taxon>
        <taxon>Magnoliopsida</taxon>
        <taxon>eudicotyledons</taxon>
        <taxon>Gunneridae</taxon>
        <taxon>Pentapetalae</taxon>
        <taxon>asterids</taxon>
        <taxon>lamiids</taxon>
        <taxon>Lamiales</taxon>
        <taxon>Oleaceae</taxon>
        <taxon>Forsythieae</taxon>
        <taxon>Forsythia</taxon>
    </lineage>
</organism>
<dbReference type="EMBL" id="JBFOLJ010000003">
    <property type="protein sequence ID" value="KAL2549151.1"/>
    <property type="molecule type" value="Genomic_DNA"/>
</dbReference>
<accession>A0ABD1WHI6</accession>
<evidence type="ECO:0000313" key="2">
    <source>
        <dbReference type="EMBL" id="KAL2549151.1"/>
    </source>
</evidence>
<proteinExistence type="predicted"/>
<name>A0ABD1WHI6_9LAMI</name>
<dbReference type="AlphaFoldDB" id="A0ABD1WHI6"/>